<feature type="transmembrane region" description="Helical" evidence="1">
    <location>
        <begin position="239"/>
        <end position="259"/>
    </location>
</feature>
<dbReference type="Pfam" id="PF13966">
    <property type="entry name" value="zf-RVT"/>
    <property type="match status" value="1"/>
</dbReference>
<feature type="domain" description="Reverse transcriptase zinc-binding" evidence="2">
    <location>
        <begin position="127"/>
        <end position="211"/>
    </location>
</feature>
<dbReference type="EMBL" id="JACGCM010002667">
    <property type="protein sequence ID" value="KAF6136934.1"/>
    <property type="molecule type" value="Genomic_DNA"/>
</dbReference>
<proteinExistence type="predicted"/>
<name>A0A7J7L2Z9_9MAGN</name>
<comment type="caution">
    <text evidence="3">The sequence shown here is derived from an EMBL/GenBank/DDBJ whole genome shotgun (WGS) entry which is preliminary data.</text>
</comment>
<keyword evidence="4" id="KW-1185">Reference proteome</keyword>
<evidence type="ECO:0000313" key="4">
    <source>
        <dbReference type="Proteomes" id="UP000541444"/>
    </source>
</evidence>
<dbReference type="Proteomes" id="UP000541444">
    <property type="component" value="Unassembled WGS sequence"/>
</dbReference>
<sequence>MIYAKFHTNSGERIKYHKSSFVWQGIKFAKTINKPFIGWIIGNGKKINFWRDSWATCTPLREHIDLPNHIWKLCTAKVSDFINSDGWNVPSNISLTFLAMGVDITSIPCNPNDEDIQILNPDIHGEFSVKNVFESTHNRLDTAWWWKFTWLKCLHPGLSGFAWQLINQILPTDELIQRKGIQLMSICNHCGCTAKMADHLFFECTKAKVLWNWTISTFNLAGVSEHESRKQILDKSKALSLYLNDLWITMVFSVSYWLWNVRNKFRFDERKLSIREIQNRVLREIDNNAKMSKHGMYNTAFELQVIKALSVD</sequence>
<evidence type="ECO:0000313" key="3">
    <source>
        <dbReference type="EMBL" id="KAF6136934.1"/>
    </source>
</evidence>
<dbReference type="AlphaFoldDB" id="A0A7J7L2Z9"/>
<keyword evidence="1" id="KW-0472">Membrane</keyword>
<protein>
    <recommendedName>
        <fullName evidence="2">Reverse transcriptase zinc-binding domain-containing protein</fullName>
    </recommendedName>
</protein>
<evidence type="ECO:0000256" key="1">
    <source>
        <dbReference type="SAM" id="Phobius"/>
    </source>
</evidence>
<dbReference type="OrthoDB" id="1432984at2759"/>
<keyword evidence="1" id="KW-0812">Transmembrane</keyword>
<dbReference type="InterPro" id="IPR026960">
    <property type="entry name" value="RVT-Znf"/>
</dbReference>
<gene>
    <name evidence="3" type="ORF">GIB67_025768</name>
</gene>
<evidence type="ECO:0000259" key="2">
    <source>
        <dbReference type="Pfam" id="PF13966"/>
    </source>
</evidence>
<keyword evidence="1" id="KW-1133">Transmembrane helix</keyword>
<reference evidence="3 4" key="1">
    <citation type="journal article" date="2020" name="IScience">
        <title>Genome Sequencing of the Endangered Kingdonia uniflora (Circaeasteraceae, Ranunculales) Reveals Potential Mechanisms of Evolutionary Specialization.</title>
        <authorList>
            <person name="Sun Y."/>
            <person name="Deng T."/>
            <person name="Zhang A."/>
            <person name="Moore M.J."/>
            <person name="Landis J.B."/>
            <person name="Lin N."/>
            <person name="Zhang H."/>
            <person name="Zhang X."/>
            <person name="Huang J."/>
            <person name="Zhang X."/>
            <person name="Sun H."/>
            <person name="Wang H."/>
        </authorList>
    </citation>
    <scope>NUCLEOTIDE SEQUENCE [LARGE SCALE GENOMIC DNA]</scope>
    <source>
        <strain evidence="3">TB1705</strain>
        <tissue evidence="3">Leaf</tissue>
    </source>
</reference>
<organism evidence="3 4">
    <name type="scientific">Kingdonia uniflora</name>
    <dbReference type="NCBI Taxonomy" id="39325"/>
    <lineage>
        <taxon>Eukaryota</taxon>
        <taxon>Viridiplantae</taxon>
        <taxon>Streptophyta</taxon>
        <taxon>Embryophyta</taxon>
        <taxon>Tracheophyta</taxon>
        <taxon>Spermatophyta</taxon>
        <taxon>Magnoliopsida</taxon>
        <taxon>Ranunculales</taxon>
        <taxon>Circaeasteraceae</taxon>
        <taxon>Kingdonia</taxon>
    </lineage>
</organism>
<accession>A0A7J7L2Z9</accession>